<comment type="caution">
    <text evidence="9">The sequence shown here is derived from an EMBL/GenBank/DDBJ whole genome shotgun (WGS) entry which is preliminary data.</text>
</comment>
<feature type="transmembrane region" description="Helical" evidence="8">
    <location>
        <begin position="168"/>
        <end position="187"/>
    </location>
</feature>
<dbReference type="InterPro" id="IPR003689">
    <property type="entry name" value="ZIP"/>
</dbReference>
<evidence type="ECO:0000256" key="7">
    <source>
        <dbReference type="ARBA" id="ARBA00023136"/>
    </source>
</evidence>
<feature type="transmembrane region" description="Helical" evidence="8">
    <location>
        <begin position="44"/>
        <end position="61"/>
    </location>
</feature>
<keyword evidence="10" id="KW-1185">Reference proteome</keyword>
<evidence type="ECO:0000256" key="4">
    <source>
        <dbReference type="ARBA" id="ARBA00022692"/>
    </source>
</evidence>
<dbReference type="GO" id="GO:0005385">
    <property type="term" value="F:zinc ion transmembrane transporter activity"/>
    <property type="evidence" value="ECO:0007669"/>
    <property type="project" value="TreeGrafter"/>
</dbReference>
<dbReference type="RefSeq" id="WP_151142037.1">
    <property type="nucleotide sequence ID" value="NZ_WAGX01000004.1"/>
</dbReference>
<comment type="subcellular location">
    <subcellularLocation>
        <location evidence="1">Cell membrane</location>
        <topology evidence="1">Multi-pass membrane protein</topology>
    </subcellularLocation>
</comment>
<reference evidence="9 10" key="2">
    <citation type="submission" date="2020-02" db="EMBL/GenBank/DDBJ databases">
        <title>Candidatus Galacturonibacter soehngenii shows hetero-acetogenic catabolism of galacturonic acid but lacks a canonical carbon monoxide dehydrogenase/acetyl-CoA synthase complex.</title>
        <authorList>
            <person name="Diender M."/>
            <person name="Stouten G.R."/>
            <person name="Petersen J.F."/>
            <person name="Nielsen P.H."/>
            <person name="Dueholm M.S."/>
            <person name="Pronk J.T."/>
            <person name="Van Loosdrecht M.C.M."/>
        </authorList>
    </citation>
    <scope>NUCLEOTIDE SEQUENCE [LARGE SCALE GENOMIC DNA]</scope>
    <source>
        <strain evidence="9">GalUA</strain>
    </source>
</reference>
<evidence type="ECO:0000256" key="2">
    <source>
        <dbReference type="ARBA" id="ARBA00006939"/>
    </source>
</evidence>
<protein>
    <recommendedName>
        <fullName evidence="11">ZIP family metal transporter</fullName>
    </recommendedName>
</protein>
<evidence type="ECO:0000256" key="1">
    <source>
        <dbReference type="ARBA" id="ARBA00004651"/>
    </source>
</evidence>
<dbReference type="Proteomes" id="UP000461768">
    <property type="component" value="Unassembled WGS sequence"/>
</dbReference>
<dbReference type="OrthoDB" id="9787346at2"/>
<dbReference type="AlphaFoldDB" id="A0A7V7UCR2"/>
<feature type="transmembrane region" description="Helical" evidence="8">
    <location>
        <begin position="6"/>
        <end position="32"/>
    </location>
</feature>
<evidence type="ECO:0000256" key="6">
    <source>
        <dbReference type="ARBA" id="ARBA00022989"/>
    </source>
</evidence>
<keyword evidence="3" id="KW-1003">Cell membrane</keyword>
<gene>
    <name evidence="9" type="ORF">F7O84_03610</name>
</gene>
<dbReference type="PANTHER" id="PTHR11040">
    <property type="entry name" value="ZINC/IRON TRANSPORTER"/>
    <property type="match status" value="1"/>
</dbReference>
<proteinExistence type="inferred from homology"/>
<dbReference type="GO" id="GO:0005886">
    <property type="term" value="C:plasma membrane"/>
    <property type="evidence" value="ECO:0007669"/>
    <property type="project" value="UniProtKB-SubCell"/>
</dbReference>
<feature type="transmembrane region" description="Helical" evidence="8">
    <location>
        <begin position="108"/>
        <end position="127"/>
    </location>
</feature>
<comment type="similarity">
    <text evidence="2">Belongs to the ZIP transporter (TC 2.A.5) family.</text>
</comment>
<dbReference type="Pfam" id="PF02535">
    <property type="entry name" value="Zip"/>
    <property type="match status" value="1"/>
</dbReference>
<keyword evidence="6 8" id="KW-1133">Transmembrane helix</keyword>
<keyword evidence="5" id="KW-0862">Zinc</keyword>
<keyword evidence="7 8" id="KW-0472">Membrane</keyword>
<feature type="transmembrane region" description="Helical" evidence="8">
    <location>
        <begin position="231"/>
        <end position="248"/>
    </location>
</feature>
<evidence type="ECO:0000256" key="3">
    <source>
        <dbReference type="ARBA" id="ARBA00022475"/>
    </source>
</evidence>
<feature type="transmembrane region" description="Helical" evidence="8">
    <location>
        <begin position="193"/>
        <end position="211"/>
    </location>
</feature>
<feature type="transmembrane region" description="Helical" evidence="8">
    <location>
        <begin position="67"/>
        <end position="87"/>
    </location>
</feature>
<dbReference type="EMBL" id="WAGX01000004">
    <property type="protein sequence ID" value="KAB1439491.1"/>
    <property type="molecule type" value="Genomic_DNA"/>
</dbReference>
<evidence type="ECO:0008006" key="11">
    <source>
        <dbReference type="Google" id="ProtNLM"/>
    </source>
</evidence>
<feature type="transmembrane region" description="Helical" evidence="8">
    <location>
        <begin position="139"/>
        <end position="161"/>
    </location>
</feature>
<sequence length="249" mass="26323">MSESIVRVLLIGMVGFFTEWLGLCVGGVVTLFIKNKGIRIRGSVLGFLGGVTLGIVFFDLLPEAISFGNLYISVTGAIMGLILAVILDGRLDEGGITNTKDQVNFSKAAIFMSIGISIHNLPSGLALGSLLNHSLKNGLYLAFALIIHGIPEGLTLGVLFRGGIKSKLKLLIISILISIPLGIGSILGCVLSSPTLICISLSFAATMMLYVTLRETIPTANDMWKGRLTTFGNILGILLGMLFVSLLGV</sequence>
<name>A0A7V7UCR2_9FIRM</name>
<accession>A0A7V7UCR2</accession>
<evidence type="ECO:0000313" key="10">
    <source>
        <dbReference type="Proteomes" id="UP000461768"/>
    </source>
</evidence>
<evidence type="ECO:0000313" key="9">
    <source>
        <dbReference type="EMBL" id="KAB1439491.1"/>
    </source>
</evidence>
<reference evidence="9 10" key="1">
    <citation type="submission" date="2019-09" db="EMBL/GenBank/DDBJ databases">
        <authorList>
            <person name="Valk L.C."/>
        </authorList>
    </citation>
    <scope>NUCLEOTIDE SEQUENCE [LARGE SCALE GENOMIC DNA]</scope>
    <source>
        <strain evidence="9">GalUA</strain>
    </source>
</reference>
<organism evidence="9 10">
    <name type="scientific">Candidatus Galacturonatibacter soehngenii</name>
    <dbReference type="NCBI Taxonomy" id="2307010"/>
    <lineage>
        <taxon>Bacteria</taxon>
        <taxon>Bacillati</taxon>
        <taxon>Bacillota</taxon>
        <taxon>Clostridia</taxon>
        <taxon>Lachnospirales</taxon>
        <taxon>Lachnospiraceae</taxon>
        <taxon>Candidatus Galacturonatibacter</taxon>
    </lineage>
</organism>
<dbReference type="PANTHER" id="PTHR11040:SF211">
    <property type="entry name" value="ZINC TRANSPORTER ZIP11"/>
    <property type="match status" value="1"/>
</dbReference>
<keyword evidence="4 8" id="KW-0812">Transmembrane</keyword>
<evidence type="ECO:0000256" key="8">
    <source>
        <dbReference type="SAM" id="Phobius"/>
    </source>
</evidence>
<evidence type="ECO:0000256" key="5">
    <source>
        <dbReference type="ARBA" id="ARBA00022833"/>
    </source>
</evidence>